<dbReference type="OrthoDB" id="118834at2"/>
<proteinExistence type="predicted"/>
<dbReference type="Pfam" id="PF13924">
    <property type="entry name" value="Lipocalin_5"/>
    <property type="match status" value="1"/>
</dbReference>
<gene>
    <name evidence="2" type="ORF">SPHI_24270</name>
</gene>
<keyword evidence="3" id="KW-1185">Reference proteome</keyword>
<dbReference type="Proteomes" id="UP000188729">
    <property type="component" value="Unassembled WGS sequence"/>
</dbReference>
<evidence type="ECO:0000313" key="2">
    <source>
        <dbReference type="EMBL" id="ONF95335.1"/>
    </source>
</evidence>
<dbReference type="RefSeq" id="WP_076745203.1">
    <property type="nucleotide sequence ID" value="NZ_MPSB01000012.1"/>
</dbReference>
<name>A0A1V2ES83_9SPHN</name>
<dbReference type="InterPro" id="IPR024311">
    <property type="entry name" value="Lipocalin-like"/>
</dbReference>
<organism evidence="2 3">
    <name type="scientific">Sphingomonas jeddahensis</name>
    <dbReference type="NCBI Taxonomy" id="1915074"/>
    <lineage>
        <taxon>Bacteria</taxon>
        <taxon>Pseudomonadati</taxon>
        <taxon>Pseudomonadota</taxon>
        <taxon>Alphaproteobacteria</taxon>
        <taxon>Sphingomonadales</taxon>
        <taxon>Sphingomonadaceae</taxon>
        <taxon>Sphingomonas</taxon>
    </lineage>
</organism>
<feature type="domain" description="Lipocalin-like" evidence="1">
    <location>
        <begin position="6"/>
        <end position="131"/>
    </location>
</feature>
<reference evidence="2 3" key="1">
    <citation type="submission" date="2016-11" db="EMBL/GenBank/DDBJ databases">
        <title>Genome sequence of Sphingomonas jeddahensis G39.</title>
        <authorList>
            <person name="Poehlein A."/>
            <person name="Wuebbeler J.H."/>
            <person name="Steinbuechel A."/>
            <person name="Daniel R."/>
        </authorList>
    </citation>
    <scope>NUCLEOTIDE SEQUENCE [LARGE SCALE GENOMIC DNA]</scope>
    <source>
        <strain evidence="2 3">G39</strain>
    </source>
</reference>
<dbReference type="AlphaFoldDB" id="A0A1V2ES83"/>
<comment type="caution">
    <text evidence="2">The sequence shown here is derived from an EMBL/GenBank/DDBJ whole genome shotgun (WGS) entry which is preliminary data.</text>
</comment>
<evidence type="ECO:0000313" key="3">
    <source>
        <dbReference type="Proteomes" id="UP000188729"/>
    </source>
</evidence>
<accession>A0A1V2ES83</accession>
<protein>
    <recommendedName>
        <fullName evidence="1">Lipocalin-like domain-containing protein</fullName>
    </recommendedName>
</protein>
<sequence length="135" mass="14781">MTELLGTWVLVSCVSHRGETEVASFGTPPAGQLQYTADGRMSAFLMDPAWAAAGDPHADSFTDFFSYAGHWRRNGDMVTHDILFASQPSRVGTSFVRQIVPVDDDTIELVTQPEVSKSGRTYVTRLVWKRASAAA</sequence>
<evidence type="ECO:0000259" key="1">
    <source>
        <dbReference type="Pfam" id="PF13924"/>
    </source>
</evidence>
<dbReference type="EMBL" id="MPSB01000012">
    <property type="protein sequence ID" value="ONF95335.1"/>
    <property type="molecule type" value="Genomic_DNA"/>
</dbReference>
<dbReference type="STRING" id="1915074.SPHI_24270"/>